<dbReference type="RefSeq" id="WP_045076498.1">
    <property type="nucleotide sequence ID" value="NZ_CP011005.1"/>
</dbReference>
<gene>
    <name evidence="1" type="ORF">UM93_16135</name>
</gene>
<proteinExistence type="predicted"/>
<protein>
    <submittedName>
        <fullName evidence="1">Uncharacterized protein</fullName>
    </submittedName>
</protein>
<organism evidence="1 2">
    <name type="scientific">Psychromicrobium lacuslunae</name>
    <dbReference type="NCBI Taxonomy" id="1618207"/>
    <lineage>
        <taxon>Bacteria</taxon>
        <taxon>Bacillati</taxon>
        <taxon>Actinomycetota</taxon>
        <taxon>Actinomycetes</taxon>
        <taxon>Micrococcales</taxon>
        <taxon>Micrococcaceae</taxon>
        <taxon>Psychromicrobium</taxon>
    </lineage>
</organism>
<dbReference type="AlphaFoldDB" id="A0A0D4C261"/>
<evidence type="ECO:0000313" key="1">
    <source>
        <dbReference type="EMBL" id="AJT42619.1"/>
    </source>
</evidence>
<dbReference type="EMBL" id="CP011005">
    <property type="protein sequence ID" value="AJT42619.1"/>
    <property type="molecule type" value="Genomic_DNA"/>
</dbReference>
<dbReference type="Proteomes" id="UP000061839">
    <property type="component" value="Chromosome"/>
</dbReference>
<sequence>MAAITDDGDYVLFYNGESVGNISFAEAKTVHRAMVNAASGLGGVVEIDHGGLTETFLITPGVAVVLKKVRAA</sequence>
<dbReference type="KEGG" id="ari:UM93_16135"/>
<keyword evidence="2" id="KW-1185">Reference proteome</keyword>
<evidence type="ECO:0000313" key="2">
    <source>
        <dbReference type="Proteomes" id="UP000061839"/>
    </source>
</evidence>
<reference evidence="1 2" key="1">
    <citation type="journal article" date="2015" name="Genome Announc.">
        <title>Complete Genome Sequencing of Protease-Producing Novel Arthrobacter sp. Strain IHBB 11108 Using PacBio Single-Molecule Real-Time Sequencing Technology.</title>
        <authorList>
            <person name="Kiran S."/>
            <person name="Swarnkar M.K."/>
            <person name="Pal M."/>
            <person name="Thakur R."/>
            <person name="Tewari R."/>
            <person name="Singh A.K."/>
            <person name="Gulati A."/>
        </authorList>
    </citation>
    <scope>NUCLEOTIDE SEQUENCE [LARGE SCALE GENOMIC DNA]</scope>
    <source>
        <strain evidence="1 2">IHBB 11108</strain>
    </source>
</reference>
<dbReference type="PATRIC" id="fig|1618207.4.peg.3279"/>
<dbReference type="HOGENOM" id="CLU_2713610_0_0_11"/>
<name>A0A0D4C261_9MICC</name>
<accession>A0A0D4C261</accession>